<evidence type="ECO:0000256" key="1">
    <source>
        <dbReference type="SAM" id="Coils"/>
    </source>
</evidence>
<evidence type="ECO:0000313" key="3">
    <source>
        <dbReference type="EMBL" id="KAF9519993.1"/>
    </source>
</evidence>
<feature type="region of interest" description="Disordered" evidence="2">
    <location>
        <begin position="286"/>
        <end position="317"/>
    </location>
</feature>
<feature type="compositionally biased region" description="Polar residues" evidence="2">
    <location>
        <begin position="217"/>
        <end position="230"/>
    </location>
</feature>
<gene>
    <name evidence="3" type="ORF">BS47DRAFT_1357736</name>
</gene>
<name>A0A9P6B935_9AGAM</name>
<dbReference type="Proteomes" id="UP000886523">
    <property type="component" value="Unassembled WGS sequence"/>
</dbReference>
<sequence length="353" mass="39697">MSGDRVRTAERALLTSQGKVKTLEVQLNQALADYSRAKDVMDDLQANNARVKDKLRASKLRYKELVEESETREQEIEELRSLLEDTETERDSLQDAAADSRKEAEITLQRNKQLERKIKGLDEEIADRESRLRDAKLKIRDIEAQGDARVDTNLSLKSKLRDAESMVAQYSKELETKDSTLANNALQIRKMKQEADHWRDEYFKIRDSDSPTKDQDSPLTVLSPGDSSPTVGPCKRCSSLQRPARPNLPVLVDVIPDSEDEPLAAALDTQSPVGSPSIPRYTVARARAPSPLPPIRPVKPLPHSKSRNAKRPREYSSWKSRPLMMSCPWRPLPLVQETAVQNERVGASSAPVA</sequence>
<organism evidence="3 4">
    <name type="scientific">Hydnum rufescens UP504</name>
    <dbReference type="NCBI Taxonomy" id="1448309"/>
    <lineage>
        <taxon>Eukaryota</taxon>
        <taxon>Fungi</taxon>
        <taxon>Dikarya</taxon>
        <taxon>Basidiomycota</taxon>
        <taxon>Agaricomycotina</taxon>
        <taxon>Agaricomycetes</taxon>
        <taxon>Cantharellales</taxon>
        <taxon>Hydnaceae</taxon>
        <taxon>Hydnum</taxon>
    </lineage>
</organism>
<keyword evidence="1" id="KW-0175">Coiled coil</keyword>
<feature type="coiled-coil region" evidence="1">
    <location>
        <begin position="20"/>
        <end position="173"/>
    </location>
</feature>
<evidence type="ECO:0000256" key="2">
    <source>
        <dbReference type="SAM" id="MobiDB-lite"/>
    </source>
</evidence>
<protein>
    <submittedName>
        <fullName evidence="3">Uncharacterized protein</fullName>
    </submittedName>
</protein>
<dbReference type="AlphaFoldDB" id="A0A9P6B935"/>
<accession>A0A9P6B935</accession>
<keyword evidence="4" id="KW-1185">Reference proteome</keyword>
<feature type="region of interest" description="Disordered" evidence="2">
    <location>
        <begin position="204"/>
        <end position="240"/>
    </location>
</feature>
<proteinExistence type="predicted"/>
<evidence type="ECO:0000313" key="4">
    <source>
        <dbReference type="Proteomes" id="UP000886523"/>
    </source>
</evidence>
<comment type="caution">
    <text evidence="3">The sequence shown here is derived from an EMBL/GenBank/DDBJ whole genome shotgun (WGS) entry which is preliminary data.</text>
</comment>
<feature type="compositionally biased region" description="Basic and acidic residues" evidence="2">
    <location>
        <begin position="204"/>
        <end position="216"/>
    </location>
</feature>
<dbReference type="EMBL" id="MU128914">
    <property type="protein sequence ID" value="KAF9519993.1"/>
    <property type="molecule type" value="Genomic_DNA"/>
</dbReference>
<feature type="compositionally biased region" description="Pro residues" evidence="2">
    <location>
        <begin position="290"/>
        <end position="300"/>
    </location>
</feature>
<reference evidence="3" key="1">
    <citation type="journal article" date="2020" name="Nat. Commun.">
        <title>Large-scale genome sequencing of mycorrhizal fungi provides insights into the early evolution of symbiotic traits.</title>
        <authorList>
            <person name="Miyauchi S."/>
            <person name="Kiss E."/>
            <person name="Kuo A."/>
            <person name="Drula E."/>
            <person name="Kohler A."/>
            <person name="Sanchez-Garcia M."/>
            <person name="Morin E."/>
            <person name="Andreopoulos B."/>
            <person name="Barry K.W."/>
            <person name="Bonito G."/>
            <person name="Buee M."/>
            <person name="Carver A."/>
            <person name="Chen C."/>
            <person name="Cichocki N."/>
            <person name="Clum A."/>
            <person name="Culley D."/>
            <person name="Crous P.W."/>
            <person name="Fauchery L."/>
            <person name="Girlanda M."/>
            <person name="Hayes R.D."/>
            <person name="Keri Z."/>
            <person name="LaButti K."/>
            <person name="Lipzen A."/>
            <person name="Lombard V."/>
            <person name="Magnuson J."/>
            <person name="Maillard F."/>
            <person name="Murat C."/>
            <person name="Nolan M."/>
            <person name="Ohm R.A."/>
            <person name="Pangilinan J."/>
            <person name="Pereira M.F."/>
            <person name="Perotto S."/>
            <person name="Peter M."/>
            <person name="Pfister S."/>
            <person name="Riley R."/>
            <person name="Sitrit Y."/>
            <person name="Stielow J.B."/>
            <person name="Szollosi G."/>
            <person name="Zifcakova L."/>
            <person name="Stursova M."/>
            <person name="Spatafora J.W."/>
            <person name="Tedersoo L."/>
            <person name="Vaario L.M."/>
            <person name="Yamada A."/>
            <person name="Yan M."/>
            <person name="Wang P."/>
            <person name="Xu J."/>
            <person name="Bruns T."/>
            <person name="Baldrian P."/>
            <person name="Vilgalys R."/>
            <person name="Dunand C."/>
            <person name="Henrissat B."/>
            <person name="Grigoriev I.V."/>
            <person name="Hibbett D."/>
            <person name="Nagy L.G."/>
            <person name="Martin F.M."/>
        </authorList>
    </citation>
    <scope>NUCLEOTIDE SEQUENCE</scope>
    <source>
        <strain evidence="3">UP504</strain>
    </source>
</reference>